<dbReference type="Gene3D" id="3.40.50.1820">
    <property type="entry name" value="alpha/beta hydrolase"/>
    <property type="match status" value="1"/>
</dbReference>
<reference evidence="3" key="1">
    <citation type="journal article" date="2013" name="New Phytol.">
        <title>Comparative genomic and transcriptomic analyses reveal the hemibiotrophic stage shift of Colletotrichum fungi.</title>
        <authorList>
            <person name="Gan P."/>
            <person name="Ikeda K."/>
            <person name="Irieda H."/>
            <person name="Narusaka M."/>
            <person name="O'Connell R.J."/>
            <person name="Narusaka Y."/>
            <person name="Takano Y."/>
            <person name="Kubo Y."/>
            <person name="Shirasu K."/>
        </authorList>
    </citation>
    <scope>NUCLEOTIDE SEQUENCE [LARGE SCALE GENOMIC DNA]</scope>
    <source>
        <strain evidence="3">104-T / ATCC 96160 / CBS 514.97 / LARS 414 / MAFF 240422</strain>
    </source>
</reference>
<dbReference type="PANTHER" id="PTHR43798:SF33">
    <property type="entry name" value="HYDROLASE, PUTATIVE (AFU_ORTHOLOGUE AFUA_2G14860)-RELATED"/>
    <property type="match status" value="1"/>
</dbReference>
<dbReference type="Pfam" id="PF00561">
    <property type="entry name" value="Abhydrolase_1"/>
    <property type="match status" value="1"/>
</dbReference>
<dbReference type="SUPFAM" id="SSF53474">
    <property type="entry name" value="alpha/beta-Hydrolases"/>
    <property type="match status" value="1"/>
</dbReference>
<accession>A0A484FGL1</accession>
<dbReference type="InterPro" id="IPR029058">
    <property type="entry name" value="AB_hydrolase_fold"/>
</dbReference>
<dbReference type="EMBL" id="AMCV02000037">
    <property type="protein sequence ID" value="TDZ16007.1"/>
    <property type="molecule type" value="Genomic_DNA"/>
</dbReference>
<dbReference type="OrthoDB" id="10249433at2759"/>
<dbReference type="AlphaFoldDB" id="A0A484FGL1"/>
<dbReference type="GO" id="GO:0047372">
    <property type="term" value="F:monoacylglycerol lipase activity"/>
    <property type="evidence" value="ECO:0007669"/>
    <property type="project" value="TreeGrafter"/>
</dbReference>
<evidence type="ECO:0000313" key="2">
    <source>
        <dbReference type="EMBL" id="TDZ16007.1"/>
    </source>
</evidence>
<dbReference type="PRINTS" id="PR00111">
    <property type="entry name" value="ABHYDROLASE"/>
</dbReference>
<dbReference type="GO" id="GO:0046464">
    <property type="term" value="P:acylglycerol catabolic process"/>
    <property type="evidence" value="ECO:0007669"/>
    <property type="project" value="TreeGrafter"/>
</dbReference>
<dbReference type="GO" id="GO:0016020">
    <property type="term" value="C:membrane"/>
    <property type="evidence" value="ECO:0007669"/>
    <property type="project" value="TreeGrafter"/>
</dbReference>
<comment type="caution">
    <text evidence="2">The sequence shown here is derived from an EMBL/GenBank/DDBJ whole genome shotgun (WGS) entry which is preliminary data.</text>
</comment>
<reference evidence="3" key="2">
    <citation type="journal article" date="2019" name="Mol. Plant Microbe Interact.">
        <title>Genome sequence resources for four phytopathogenic fungi from the Colletotrichum orbiculare species complex.</title>
        <authorList>
            <person name="Gan P."/>
            <person name="Tsushima A."/>
            <person name="Narusaka M."/>
            <person name="Narusaka Y."/>
            <person name="Takano Y."/>
            <person name="Kubo Y."/>
            <person name="Shirasu K."/>
        </authorList>
    </citation>
    <scope>GENOME REANNOTATION</scope>
    <source>
        <strain evidence="3">104-T / ATCC 96160 / CBS 514.97 / LARS 414 / MAFF 240422</strain>
    </source>
</reference>
<proteinExistence type="predicted"/>
<gene>
    <name evidence="2" type="primary">bphD</name>
    <name evidence="2" type="ORF">Cob_v011031</name>
</gene>
<dbReference type="STRING" id="1213857.A0A484FGL1"/>
<dbReference type="InterPro" id="IPR050266">
    <property type="entry name" value="AB_hydrolase_sf"/>
</dbReference>
<organism evidence="2 3">
    <name type="scientific">Colletotrichum orbiculare (strain 104-T / ATCC 96160 / CBS 514.97 / LARS 414 / MAFF 240422)</name>
    <name type="common">Cucumber anthracnose fungus</name>
    <name type="synonym">Colletotrichum lagenarium</name>
    <dbReference type="NCBI Taxonomy" id="1213857"/>
    <lineage>
        <taxon>Eukaryota</taxon>
        <taxon>Fungi</taxon>
        <taxon>Dikarya</taxon>
        <taxon>Ascomycota</taxon>
        <taxon>Pezizomycotina</taxon>
        <taxon>Sordariomycetes</taxon>
        <taxon>Hypocreomycetidae</taxon>
        <taxon>Glomerellales</taxon>
        <taxon>Glomerellaceae</taxon>
        <taxon>Colletotrichum</taxon>
        <taxon>Colletotrichum orbiculare species complex</taxon>
    </lineage>
</organism>
<feature type="domain" description="AB hydrolase-1" evidence="1">
    <location>
        <begin position="142"/>
        <end position="242"/>
    </location>
</feature>
<name>A0A484FGL1_COLOR</name>
<dbReference type="InterPro" id="IPR000073">
    <property type="entry name" value="AB_hydrolase_1"/>
</dbReference>
<dbReference type="PANTHER" id="PTHR43798">
    <property type="entry name" value="MONOACYLGLYCEROL LIPASE"/>
    <property type="match status" value="1"/>
</dbReference>
<keyword evidence="2" id="KW-0378">Hydrolase</keyword>
<dbReference type="Proteomes" id="UP000014480">
    <property type="component" value="Unassembled WGS sequence"/>
</dbReference>
<evidence type="ECO:0000313" key="3">
    <source>
        <dbReference type="Proteomes" id="UP000014480"/>
    </source>
</evidence>
<sequence length="405" mass="44873">MIDVVAVLDSPDGAHADPTVRRLGLIEFSSETTQRQQLFSTAQSKGRGQQHVVSVNTRTQDLVVTMKVFTLLATVAAAAAGFVSAQGIIDDNSDSFPEDLNGSNFTYPWPVKLYKFTSQLQELEMAFMDVEPKCNPNGKTAILFHGKNFCGPTWETTIRVLTQVGYRVIAPDQIGFCKSSKPERYQFSLQQFATNSHGLLEALGVENVTVIGHSMGGMLTTRYGLMYPDQVDEMVLVNPIGLEDYKALGVPYLPIDDNYKTESASSYESIKGYEQATYYVGEWKEEYDVWVRMLVNVYKGSKAETYALNQAQIVDLVLTQPVAWEFSLLKPRTLLVIGEKDNTAIGKPWSPPDVAAKLGHFDVLGPSVAAQIPNATLHTFPELGHAPQISHPEEFHDVVVDWLSK</sequence>
<keyword evidence="3" id="KW-1185">Reference proteome</keyword>
<evidence type="ECO:0000259" key="1">
    <source>
        <dbReference type="Pfam" id="PF00561"/>
    </source>
</evidence>
<protein>
    <submittedName>
        <fullName evidence="2">2-hydroxy-6-oxo-6-phenylhexa-2,4-dienoate hydrolase</fullName>
    </submittedName>
</protein>